<dbReference type="EMBL" id="FNAD01000007">
    <property type="protein sequence ID" value="SDD76166.1"/>
    <property type="molecule type" value="Genomic_DNA"/>
</dbReference>
<dbReference type="InterPro" id="IPR021354">
    <property type="entry name" value="DUF2975"/>
</dbReference>
<feature type="transmembrane region" description="Helical" evidence="1">
    <location>
        <begin position="131"/>
        <end position="154"/>
    </location>
</feature>
<evidence type="ECO:0000313" key="3">
    <source>
        <dbReference type="Proteomes" id="UP000198949"/>
    </source>
</evidence>
<dbReference type="Proteomes" id="UP000198949">
    <property type="component" value="Unassembled WGS sequence"/>
</dbReference>
<reference evidence="3" key="1">
    <citation type="submission" date="2016-10" db="EMBL/GenBank/DDBJ databases">
        <authorList>
            <person name="Varghese N."/>
            <person name="Submissions S."/>
        </authorList>
    </citation>
    <scope>NUCLEOTIDE SEQUENCE [LARGE SCALE GENOMIC DNA]</scope>
    <source>
        <strain evidence="3">CGMCC 4.3516</strain>
    </source>
</reference>
<dbReference type="STRING" id="58114.SAMN05216270_107112"/>
<dbReference type="RefSeq" id="WP_091035300.1">
    <property type="nucleotide sequence ID" value="NZ_FNAD01000007.1"/>
</dbReference>
<dbReference type="OrthoDB" id="3240470at2"/>
<keyword evidence="1" id="KW-0812">Transmembrane</keyword>
<dbReference type="AlphaFoldDB" id="A0A1G6XG42"/>
<feature type="transmembrane region" description="Helical" evidence="1">
    <location>
        <begin position="47"/>
        <end position="70"/>
    </location>
</feature>
<protein>
    <recommendedName>
        <fullName evidence="4">DUF2975 domain-containing protein</fullName>
    </recommendedName>
</protein>
<name>A0A1G6XG42_9ACTN</name>
<accession>A0A1G6XG42</accession>
<gene>
    <name evidence="2" type="ORF">SAMN05216270_107112</name>
</gene>
<evidence type="ECO:0000313" key="2">
    <source>
        <dbReference type="EMBL" id="SDD76166.1"/>
    </source>
</evidence>
<dbReference type="Pfam" id="PF11188">
    <property type="entry name" value="DUF2975"/>
    <property type="match status" value="1"/>
</dbReference>
<proteinExistence type="predicted"/>
<feature type="transmembrane region" description="Helical" evidence="1">
    <location>
        <begin position="90"/>
        <end position="111"/>
    </location>
</feature>
<keyword evidence="1" id="KW-0472">Membrane</keyword>
<keyword evidence="3" id="KW-1185">Reference proteome</keyword>
<keyword evidence="1" id="KW-1133">Transmembrane helix</keyword>
<organism evidence="2 3">
    <name type="scientific">Glycomyces harbinensis</name>
    <dbReference type="NCBI Taxonomy" id="58114"/>
    <lineage>
        <taxon>Bacteria</taxon>
        <taxon>Bacillati</taxon>
        <taxon>Actinomycetota</taxon>
        <taxon>Actinomycetes</taxon>
        <taxon>Glycomycetales</taxon>
        <taxon>Glycomycetaceae</taxon>
        <taxon>Glycomyces</taxon>
    </lineage>
</organism>
<evidence type="ECO:0008006" key="4">
    <source>
        <dbReference type="Google" id="ProtNLM"/>
    </source>
</evidence>
<evidence type="ECO:0000256" key="1">
    <source>
        <dbReference type="SAM" id="Phobius"/>
    </source>
</evidence>
<sequence>MNKLFIAVLRTAIAAAFLAGLFAQISMVVHTPLTRLFDFWPPLAPSVLSVPVTILGIACVQTVLAASWMLVGMIERDVLFNDRAFRWLKLIVAATLAATLLAAGTAAFLMFRGMTSSHDYAMTLILTFSTVVAWVGAGAGAVFATIMVILRGLLRKATDLKAEMAEVV</sequence>